<feature type="compositionally biased region" description="Polar residues" evidence="1">
    <location>
        <begin position="145"/>
        <end position="159"/>
    </location>
</feature>
<sequence>MLTVTRAFLREARKHFAGTFRESRRGVVTAYRGLYSAGMTTITIRTLSLSALVVGALGAGLIAAPVANAYPPGTFLDVAASPSTVKQDTYFTLYATHAKPGCYVTFTANTRYFHGGRKKADRNGNASIRAEFEKYGSFTVRATTTSGSCGGESDTTPVTVTKAPRHRH</sequence>
<evidence type="ECO:0000313" key="2">
    <source>
        <dbReference type="EMBL" id="CAB4964766.1"/>
    </source>
</evidence>
<name>A0A6J7L967_9ZZZZ</name>
<dbReference type="AlphaFoldDB" id="A0A6J7L967"/>
<proteinExistence type="predicted"/>
<evidence type="ECO:0000256" key="1">
    <source>
        <dbReference type="SAM" id="MobiDB-lite"/>
    </source>
</evidence>
<accession>A0A6J7L967</accession>
<protein>
    <submittedName>
        <fullName evidence="2">Unannotated protein</fullName>
    </submittedName>
</protein>
<gene>
    <name evidence="2" type="ORF">UFOPK3773_02300</name>
</gene>
<dbReference type="EMBL" id="CAFBNF010000381">
    <property type="protein sequence ID" value="CAB4964766.1"/>
    <property type="molecule type" value="Genomic_DNA"/>
</dbReference>
<reference evidence="2" key="1">
    <citation type="submission" date="2020-05" db="EMBL/GenBank/DDBJ databases">
        <authorList>
            <person name="Chiriac C."/>
            <person name="Salcher M."/>
            <person name="Ghai R."/>
            <person name="Kavagutti S V."/>
        </authorList>
    </citation>
    <scope>NUCLEOTIDE SEQUENCE</scope>
</reference>
<organism evidence="2">
    <name type="scientific">freshwater metagenome</name>
    <dbReference type="NCBI Taxonomy" id="449393"/>
    <lineage>
        <taxon>unclassified sequences</taxon>
        <taxon>metagenomes</taxon>
        <taxon>ecological metagenomes</taxon>
    </lineage>
</organism>
<feature type="region of interest" description="Disordered" evidence="1">
    <location>
        <begin position="145"/>
        <end position="168"/>
    </location>
</feature>